<dbReference type="NCBIfam" id="TIGR00254">
    <property type="entry name" value="GGDEF"/>
    <property type="match status" value="1"/>
</dbReference>
<evidence type="ECO:0000259" key="2">
    <source>
        <dbReference type="PROSITE" id="PS50887"/>
    </source>
</evidence>
<dbReference type="GO" id="GO:1902201">
    <property type="term" value="P:negative regulation of bacterial-type flagellum-dependent cell motility"/>
    <property type="evidence" value="ECO:0007669"/>
    <property type="project" value="TreeGrafter"/>
</dbReference>
<feature type="domain" description="GGDEF" evidence="2">
    <location>
        <begin position="513"/>
        <end position="638"/>
    </location>
</feature>
<gene>
    <name evidence="3" type="ORF">IAA54_11595</name>
</gene>
<evidence type="ECO:0000256" key="1">
    <source>
        <dbReference type="SAM" id="Phobius"/>
    </source>
</evidence>
<feature type="transmembrane region" description="Helical" evidence="1">
    <location>
        <begin position="288"/>
        <end position="311"/>
    </location>
</feature>
<dbReference type="Pfam" id="PF00990">
    <property type="entry name" value="GGDEF"/>
    <property type="match status" value="1"/>
</dbReference>
<evidence type="ECO:0000313" key="4">
    <source>
        <dbReference type="Proteomes" id="UP000886785"/>
    </source>
</evidence>
<dbReference type="SUPFAM" id="SSF55073">
    <property type="entry name" value="Nucleotide cyclase"/>
    <property type="match status" value="1"/>
</dbReference>
<reference evidence="3" key="2">
    <citation type="journal article" date="2021" name="PeerJ">
        <title>Extensive microbial diversity within the chicken gut microbiome revealed by metagenomics and culture.</title>
        <authorList>
            <person name="Gilroy R."/>
            <person name="Ravi A."/>
            <person name="Getino M."/>
            <person name="Pursley I."/>
            <person name="Horton D.L."/>
            <person name="Alikhan N.F."/>
            <person name="Baker D."/>
            <person name="Gharbi K."/>
            <person name="Hall N."/>
            <person name="Watson M."/>
            <person name="Adriaenssens E.M."/>
            <person name="Foster-Nyarko E."/>
            <person name="Jarju S."/>
            <person name="Secka A."/>
            <person name="Antonio M."/>
            <person name="Oren A."/>
            <person name="Chaudhuri R.R."/>
            <person name="La Ragione R."/>
            <person name="Hildebrand F."/>
            <person name="Pallen M.J."/>
        </authorList>
    </citation>
    <scope>NUCLEOTIDE SEQUENCE</scope>
    <source>
        <strain evidence="3">ChiSjej1B19-7085</strain>
    </source>
</reference>
<dbReference type="InterPro" id="IPR029787">
    <property type="entry name" value="Nucleotide_cyclase"/>
</dbReference>
<dbReference type="GO" id="GO:0005886">
    <property type="term" value="C:plasma membrane"/>
    <property type="evidence" value="ECO:0007669"/>
    <property type="project" value="TreeGrafter"/>
</dbReference>
<dbReference type="GO" id="GO:0052621">
    <property type="term" value="F:diguanylate cyclase activity"/>
    <property type="evidence" value="ECO:0007669"/>
    <property type="project" value="TreeGrafter"/>
</dbReference>
<evidence type="ECO:0000313" key="3">
    <source>
        <dbReference type="EMBL" id="HIR58293.1"/>
    </source>
</evidence>
<organism evidence="3 4">
    <name type="scientific">Candidatus Gallacutalibacter pullicola</name>
    <dbReference type="NCBI Taxonomy" id="2840830"/>
    <lineage>
        <taxon>Bacteria</taxon>
        <taxon>Bacillati</taxon>
        <taxon>Bacillota</taxon>
        <taxon>Clostridia</taxon>
        <taxon>Eubacteriales</taxon>
        <taxon>Candidatus Gallacutalibacter</taxon>
    </lineage>
</organism>
<dbReference type="InterPro" id="IPR000160">
    <property type="entry name" value="GGDEF_dom"/>
</dbReference>
<comment type="caution">
    <text evidence="3">The sequence shown here is derived from an EMBL/GenBank/DDBJ whole genome shotgun (WGS) entry which is preliminary data.</text>
</comment>
<dbReference type="Proteomes" id="UP000886785">
    <property type="component" value="Unassembled WGS sequence"/>
</dbReference>
<dbReference type="Gene3D" id="3.30.450.20">
    <property type="entry name" value="PAS domain"/>
    <property type="match status" value="1"/>
</dbReference>
<dbReference type="SMART" id="SM00267">
    <property type="entry name" value="GGDEF"/>
    <property type="match status" value="1"/>
</dbReference>
<dbReference type="Gene3D" id="3.30.70.270">
    <property type="match status" value="1"/>
</dbReference>
<proteinExistence type="predicted"/>
<dbReference type="InterPro" id="IPR050469">
    <property type="entry name" value="Diguanylate_Cyclase"/>
</dbReference>
<name>A0A9D1DSR1_9FIRM</name>
<dbReference type="CDD" id="cd01949">
    <property type="entry name" value="GGDEF"/>
    <property type="match status" value="1"/>
</dbReference>
<keyword evidence="1" id="KW-0812">Transmembrane</keyword>
<reference evidence="3" key="1">
    <citation type="submission" date="2020-10" db="EMBL/GenBank/DDBJ databases">
        <authorList>
            <person name="Gilroy R."/>
        </authorList>
    </citation>
    <scope>NUCLEOTIDE SEQUENCE</scope>
    <source>
        <strain evidence="3">ChiSjej1B19-7085</strain>
    </source>
</reference>
<keyword evidence="1" id="KW-0472">Membrane</keyword>
<keyword evidence="1" id="KW-1133">Transmembrane helix</keyword>
<dbReference type="AlphaFoldDB" id="A0A9D1DSR1"/>
<dbReference type="EMBL" id="DVHF01000150">
    <property type="protein sequence ID" value="HIR58293.1"/>
    <property type="molecule type" value="Genomic_DNA"/>
</dbReference>
<dbReference type="InterPro" id="IPR043128">
    <property type="entry name" value="Rev_trsase/Diguanyl_cyclase"/>
</dbReference>
<dbReference type="PANTHER" id="PTHR45138:SF9">
    <property type="entry name" value="DIGUANYLATE CYCLASE DGCM-RELATED"/>
    <property type="match status" value="1"/>
</dbReference>
<protein>
    <submittedName>
        <fullName evidence="3">GGDEF domain-containing protein</fullName>
    </submittedName>
</protein>
<sequence length="638" mass="72536">MKKKSGIHWQRPLIVTAALILLVAAASFLITGSINQMEEERSFERLYEETTALVQDIETHMKNDREQLELIAALVEEYEDPSDPKLWEILDRYITVGMMSRLEMLLPDNTVLLSGQERIDASGLLSFEEAAAQGAHVTGKEADIISRDTEILRHYVPVLRDGRTIAMLYGVIELGSLPDEAVTRPYGGQAAIYLIDGSTGDFFVDTWHSGELGNIWDLGERPMAEGYNHEQLKQGLIDGDTGYVVFVSRTIGRYLYFYYEPVQINEWRLALSVPEDVVFANANLIRRILNAFLGFEAVCFLAYFFWMFLYVRQETSRKQRQLDTINYVYDIENLLFNAHEKQENIVAALEKIANITSAEKTGFWLPDIQGGLCFVWEPGTASGMLPIHGAHLENAQWVTSYFRKGNIQLEAGDPEAVRNLLPAPDPTLKNLIAVPVRDVDGSICGVLSVFNLRDKQVDPTLLKSVSFSFSMFFHNMRTYNAIKTLGERDLLTGLYNRNRYERDLPDYQNVFQKSLACIYMDANGLHELNNSQGHEAGDRMLQAVARQIRNTFGTQHSYRIGGDEFLVFAVDLDRETVYRLGQEAEEALSRKGIHVSIGIRWATEVPSVNDLIKEAEEAMYAAKRAYYEKTENDRRIRL</sequence>
<dbReference type="SUPFAM" id="SSF55781">
    <property type="entry name" value="GAF domain-like"/>
    <property type="match status" value="1"/>
</dbReference>
<dbReference type="PROSITE" id="PS50887">
    <property type="entry name" value="GGDEF"/>
    <property type="match status" value="1"/>
</dbReference>
<accession>A0A9D1DSR1</accession>
<dbReference type="GO" id="GO:0043709">
    <property type="term" value="P:cell adhesion involved in single-species biofilm formation"/>
    <property type="evidence" value="ECO:0007669"/>
    <property type="project" value="TreeGrafter"/>
</dbReference>
<dbReference type="PANTHER" id="PTHR45138">
    <property type="entry name" value="REGULATORY COMPONENTS OF SENSORY TRANSDUCTION SYSTEM"/>
    <property type="match status" value="1"/>
</dbReference>